<name>A0A0U1L1F2_9FIRM</name>
<dbReference type="Pfam" id="PF21948">
    <property type="entry name" value="LplA-B_cat"/>
    <property type="match status" value="1"/>
</dbReference>
<dbReference type="GO" id="GO:0140096">
    <property type="term" value="F:catalytic activity, acting on a protein"/>
    <property type="evidence" value="ECO:0007669"/>
    <property type="project" value="UniProtKB-ARBA"/>
</dbReference>
<protein>
    <submittedName>
        <fullName evidence="2">Lipoate-protein ligase A</fullName>
    </submittedName>
</protein>
<dbReference type="InterPro" id="IPR050664">
    <property type="entry name" value="Octanoyltrans_LipM/LipL"/>
</dbReference>
<dbReference type="RefSeq" id="WP_021171457.1">
    <property type="nucleotide sequence ID" value="NZ_CTRP01000013.1"/>
</dbReference>
<dbReference type="PROSITE" id="PS51733">
    <property type="entry name" value="BPL_LPL_CATALYTIC"/>
    <property type="match status" value="1"/>
</dbReference>
<evidence type="ECO:0000313" key="3">
    <source>
        <dbReference type="Proteomes" id="UP000049855"/>
    </source>
</evidence>
<evidence type="ECO:0000313" key="2">
    <source>
        <dbReference type="EMBL" id="CQR73492.1"/>
    </source>
</evidence>
<dbReference type="InterPro" id="IPR045864">
    <property type="entry name" value="aa-tRNA-synth_II/BPL/LPL"/>
</dbReference>
<dbReference type="Gene3D" id="3.30.930.10">
    <property type="entry name" value="Bira Bifunctional Protein, Domain 2"/>
    <property type="match status" value="1"/>
</dbReference>
<dbReference type="GO" id="GO:0016874">
    <property type="term" value="F:ligase activity"/>
    <property type="evidence" value="ECO:0007669"/>
    <property type="project" value="UniProtKB-KW"/>
</dbReference>
<dbReference type="InterPro" id="IPR004143">
    <property type="entry name" value="BPL_LPL_catalytic"/>
</dbReference>
<dbReference type="EMBL" id="CTRP01000013">
    <property type="protein sequence ID" value="CQR73492.1"/>
    <property type="molecule type" value="Genomic_DNA"/>
</dbReference>
<dbReference type="GO" id="GO:0009249">
    <property type="term" value="P:protein lipoylation"/>
    <property type="evidence" value="ECO:0007669"/>
    <property type="project" value="UniProtKB-ARBA"/>
</dbReference>
<keyword evidence="2" id="KW-0436">Ligase</keyword>
<dbReference type="GO" id="GO:0016740">
    <property type="term" value="F:transferase activity"/>
    <property type="evidence" value="ECO:0007669"/>
    <property type="project" value="UniProtKB-ARBA"/>
</dbReference>
<dbReference type="SUPFAM" id="SSF55681">
    <property type="entry name" value="Class II aaRS and biotin synthetases"/>
    <property type="match status" value="1"/>
</dbReference>
<accession>A0A0U1L1F2</accession>
<evidence type="ECO:0000259" key="1">
    <source>
        <dbReference type="PROSITE" id="PS51733"/>
    </source>
</evidence>
<reference evidence="3" key="1">
    <citation type="submission" date="2015-03" db="EMBL/GenBank/DDBJ databases">
        <authorList>
            <person name="Nijsse Bart"/>
        </authorList>
    </citation>
    <scope>NUCLEOTIDE SEQUENCE [LARGE SCALE GENOMIC DNA]</scope>
</reference>
<keyword evidence="3" id="KW-1185">Reference proteome</keyword>
<gene>
    <name evidence="2" type="ORF">SpAn4DRAFT_5153</name>
</gene>
<organism evidence="2 3">
    <name type="scientific">Sporomusa ovata</name>
    <dbReference type="NCBI Taxonomy" id="2378"/>
    <lineage>
        <taxon>Bacteria</taxon>
        <taxon>Bacillati</taxon>
        <taxon>Bacillota</taxon>
        <taxon>Negativicutes</taxon>
        <taxon>Selenomonadales</taxon>
        <taxon>Sporomusaceae</taxon>
        <taxon>Sporomusa</taxon>
    </lineage>
</organism>
<dbReference type="PANTHER" id="PTHR43679:SF2">
    <property type="entry name" value="OCTANOYL-[GCVH]:PROTEIN N-OCTANOYLTRANSFERASE"/>
    <property type="match status" value="1"/>
</dbReference>
<proteinExistence type="predicted"/>
<dbReference type="PANTHER" id="PTHR43679">
    <property type="entry name" value="OCTANOYLTRANSFERASE LIPM-RELATED"/>
    <property type="match status" value="1"/>
</dbReference>
<feature type="domain" description="BPL/LPL catalytic" evidence="1">
    <location>
        <begin position="23"/>
        <end position="216"/>
    </location>
</feature>
<dbReference type="AlphaFoldDB" id="A0A0U1L1F2"/>
<dbReference type="Proteomes" id="UP000049855">
    <property type="component" value="Unassembled WGS sequence"/>
</dbReference>
<sequence>MNLYRLGLMPWAETQAIYHVLAQTRQEGLVICRPSAPCVCLGLHDDLEQEVNAKYCQDHNIPLIRRDIGGGMVLLAKEQVFFQLVLRAGNPLLTGRREEFFARFLEPAVRTLASFNIRAALKPPADIVVNGKKISGNGAGDINGFAVYTGNILVAFDRTTMANVLNLPSPRFRELTRLSMERYLTTMEEELGYTPDFTAVEEQLIANFSTWIDDLQPALYSEKLKAASKAMADSLTSSDFLNLPGKQTKVRQVKINEGTYIRLHRLPECFTPNGTVNRECINQAGQVCPGYAILIIQDGKIIEFESNGFLCWVNSHINSLKDYLLGIKWCDSDIRSAIIKWRQSLAGNIPAGNEELLLRWLLAR</sequence>